<dbReference type="SMART" id="SM00745">
    <property type="entry name" value="MIT"/>
    <property type="match status" value="1"/>
</dbReference>
<dbReference type="PANTHER" id="PTHR21068">
    <property type="entry name" value="SPARTIN"/>
    <property type="match status" value="1"/>
</dbReference>
<evidence type="ECO:0000313" key="3">
    <source>
        <dbReference type="Ensembl" id="ENSSAUP00010042440.1"/>
    </source>
</evidence>
<dbReference type="Proteomes" id="UP000472265">
    <property type="component" value="Chromosome 13"/>
</dbReference>
<dbReference type="GeneTree" id="ENSGT00390000012235"/>
<dbReference type="AlphaFoldDB" id="A0A671WU22"/>
<evidence type="ECO:0000256" key="1">
    <source>
        <dbReference type="SAM" id="MobiDB-lite"/>
    </source>
</evidence>
<dbReference type="PANTHER" id="PTHR21068:SF43">
    <property type="entry name" value="SPARTIN"/>
    <property type="match status" value="1"/>
</dbReference>
<dbReference type="InterPro" id="IPR036181">
    <property type="entry name" value="MIT_dom_sf"/>
</dbReference>
<feature type="region of interest" description="Disordered" evidence="1">
    <location>
        <begin position="506"/>
        <end position="547"/>
    </location>
</feature>
<dbReference type="InterPro" id="IPR009686">
    <property type="entry name" value="Senescence/spartin_C"/>
</dbReference>
<dbReference type="GO" id="GO:0051301">
    <property type="term" value="P:cell division"/>
    <property type="evidence" value="ECO:0007669"/>
    <property type="project" value="TreeGrafter"/>
</dbReference>
<dbReference type="Gene3D" id="1.20.58.80">
    <property type="entry name" value="Phosphotransferase system, lactose/cellobiose-type IIA subunit"/>
    <property type="match status" value="1"/>
</dbReference>
<reference evidence="3" key="2">
    <citation type="submission" date="2025-08" db="UniProtKB">
        <authorList>
            <consortium name="Ensembl"/>
        </authorList>
    </citation>
    <scope>IDENTIFICATION</scope>
</reference>
<sequence>CETPRYMAEPAELLLIKDQYELAFHSLSRGLAAEEAGNKEGALEYYRKGQQHLTHGTEVPIGGERQQGAVWDTARQFQQRMRDTLRTVTAHLSDLETSQPTTESQRDLAPNRDQPPAYTPQPTVGHRSLDYGPATGARGDGTELLFIPSGVQMFFVAPGGQVSSLSHPGYLRIITFDSQSKDATAGRPSAFLHVCDWLYPLASDTPVLLANSGIFMFPDTLAETPGSFVGIVLSSELPAADRETFKDLLTQLAELRIQVSLYCQYGGVGSEIINLSEKIPLGPPKEQTGVTVPTGDKEKQPLPGWSEKVAQGILSGAAKLSVEFVKGAEATGRAIHKGAAKIREHMTPEETPSEVSPRVTKGLHAAKQATGGAVRVSQFLAQVAGHVAEKVAPHVKKHGAKLVPESLKKSKDGSPSNLDGAKFVAASSVQGFSTVWSSLETGAKLVGKSVTNETVLTVTHKYGDDAGQATDTALKSVVNVGVTAYNIDNLGIKAFLKTTGKKTAKAMVKSRSGQAAEGEVKEEKKLEHQAETNVKEEQKKEEEKKKE</sequence>
<feature type="region of interest" description="Disordered" evidence="1">
    <location>
        <begin position="92"/>
        <end position="134"/>
    </location>
</feature>
<gene>
    <name evidence="3" type="primary">SPART</name>
    <name evidence="3" type="synonym">sparta</name>
</gene>
<dbReference type="InterPro" id="IPR045036">
    <property type="entry name" value="Spartin-like"/>
</dbReference>
<dbReference type="Ensembl" id="ENSSAUT00010044669.1">
    <property type="protein sequence ID" value="ENSSAUP00010042440.1"/>
    <property type="gene ID" value="ENSSAUG00010017822.1"/>
</dbReference>
<name>A0A671WU22_SPAAU</name>
<feature type="domain" description="MIT" evidence="2">
    <location>
        <begin position="16"/>
        <end position="94"/>
    </location>
</feature>
<dbReference type="GO" id="GO:0030514">
    <property type="term" value="P:negative regulation of BMP signaling pathway"/>
    <property type="evidence" value="ECO:0007669"/>
    <property type="project" value="TreeGrafter"/>
</dbReference>
<dbReference type="Pfam" id="PF06911">
    <property type="entry name" value="Senescence"/>
    <property type="match status" value="1"/>
</dbReference>
<reference evidence="3" key="1">
    <citation type="submission" date="2021-04" db="EMBL/GenBank/DDBJ databases">
        <authorList>
            <consortium name="Wellcome Sanger Institute Data Sharing"/>
        </authorList>
    </citation>
    <scope>NUCLEOTIDE SEQUENCE [LARGE SCALE GENOMIC DNA]</scope>
</reference>
<evidence type="ECO:0000313" key="4">
    <source>
        <dbReference type="Proteomes" id="UP000472265"/>
    </source>
</evidence>
<dbReference type="SUPFAM" id="SSF116846">
    <property type="entry name" value="MIT domain"/>
    <property type="match status" value="1"/>
</dbReference>
<proteinExistence type="predicted"/>
<accession>A0A671WU22</accession>
<protein>
    <submittedName>
        <fullName evidence="3">Spartin a</fullName>
    </submittedName>
</protein>
<dbReference type="GO" id="GO:0005886">
    <property type="term" value="C:plasma membrane"/>
    <property type="evidence" value="ECO:0007669"/>
    <property type="project" value="TreeGrafter"/>
</dbReference>
<reference evidence="3" key="3">
    <citation type="submission" date="2025-09" db="UniProtKB">
        <authorList>
            <consortium name="Ensembl"/>
        </authorList>
    </citation>
    <scope>IDENTIFICATION</scope>
</reference>
<organism evidence="3 4">
    <name type="scientific">Sparus aurata</name>
    <name type="common">Gilthead sea bream</name>
    <dbReference type="NCBI Taxonomy" id="8175"/>
    <lineage>
        <taxon>Eukaryota</taxon>
        <taxon>Metazoa</taxon>
        <taxon>Chordata</taxon>
        <taxon>Craniata</taxon>
        <taxon>Vertebrata</taxon>
        <taxon>Euteleostomi</taxon>
        <taxon>Actinopterygii</taxon>
        <taxon>Neopterygii</taxon>
        <taxon>Teleostei</taxon>
        <taxon>Neoteleostei</taxon>
        <taxon>Acanthomorphata</taxon>
        <taxon>Eupercaria</taxon>
        <taxon>Spariformes</taxon>
        <taxon>Sparidae</taxon>
        <taxon>Sparus</taxon>
    </lineage>
</organism>
<feature type="compositionally biased region" description="Basic and acidic residues" evidence="1">
    <location>
        <begin position="518"/>
        <end position="547"/>
    </location>
</feature>
<feature type="region of interest" description="Disordered" evidence="1">
    <location>
        <begin position="284"/>
        <end position="303"/>
    </location>
</feature>
<dbReference type="InterPro" id="IPR007330">
    <property type="entry name" value="MIT_dom"/>
</dbReference>
<keyword evidence="4" id="KW-1185">Reference proteome</keyword>
<evidence type="ECO:0000259" key="2">
    <source>
        <dbReference type="SMART" id="SM00745"/>
    </source>
</evidence>